<proteinExistence type="inferred from homology"/>
<reference evidence="4 6" key="1">
    <citation type="submission" date="2015-02" db="EMBL/GenBank/DDBJ databases">
        <authorList>
            <person name="Chooi Y.-H."/>
        </authorList>
    </citation>
    <scope>NUCLEOTIDE SEQUENCE [LARGE SCALE GENOMIC DNA]</scope>
    <source>
        <strain evidence="4">E3</strain>
    </source>
</reference>
<evidence type="ECO:0000256" key="2">
    <source>
        <dbReference type="ARBA" id="ARBA00018987"/>
    </source>
</evidence>
<dbReference type="Proteomes" id="UP000039324">
    <property type="component" value="Unassembled WGS sequence"/>
</dbReference>
<evidence type="ECO:0000313" key="6">
    <source>
        <dbReference type="Proteomes" id="UP000039324"/>
    </source>
</evidence>
<gene>
    <name evidence="4" type="ORF">PBRA_003348</name>
    <name evidence="5" type="ORF">PLBR_LOCUS6915</name>
</gene>
<dbReference type="PANTHER" id="PTHR14790:SF15">
    <property type="entry name" value="RECQ-MEDIATED GENOME INSTABILITY PROTEIN 1"/>
    <property type="match status" value="1"/>
</dbReference>
<sequence length="172" mass="18522">MAPVSLPSALEGAVAADWLRETLAHCQGDSRCVMEQLALAHAHECCVPCIPENMLSVDCLPGRRLLQVVDGADIGRKHDEQDRPPGKRTLKLCLTDGARYAFAVERKPMSDALSGTHGVKIICQDVPVRMGHLLLTPRNTFVVGGGCDFKVTARGPVAHDQQSQLSRANSSS</sequence>
<dbReference type="GO" id="GO:0000724">
    <property type="term" value="P:double-strand break repair via homologous recombination"/>
    <property type="evidence" value="ECO:0007669"/>
    <property type="project" value="TreeGrafter"/>
</dbReference>
<dbReference type="PANTHER" id="PTHR14790">
    <property type="entry name" value="RECQ-MEDIATED GENOME INSTABILITY PROTEIN 1 RMI1"/>
    <property type="match status" value="1"/>
</dbReference>
<dbReference type="InterPro" id="IPR042470">
    <property type="entry name" value="RMI1_N_C_sf"/>
</dbReference>
<organism evidence="4 6">
    <name type="scientific">Plasmodiophora brassicae</name>
    <name type="common">Clubroot disease agent</name>
    <dbReference type="NCBI Taxonomy" id="37360"/>
    <lineage>
        <taxon>Eukaryota</taxon>
        <taxon>Sar</taxon>
        <taxon>Rhizaria</taxon>
        <taxon>Endomyxa</taxon>
        <taxon>Phytomyxea</taxon>
        <taxon>Plasmodiophorida</taxon>
        <taxon>Plasmodiophoridae</taxon>
        <taxon>Plasmodiophora</taxon>
    </lineage>
</organism>
<evidence type="ECO:0000313" key="7">
    <source>
        <dbReference type="Proteomes" id="UP000290189"/>
    </source>
</evidence>
<feature type="domain" description="RecQ mediated genome instability protein 1 OB-fold" evidence="3">
    <location>
        <begin position="77"/>
        <end position="147"/>
    </location>
</feature>
<comment type="similarity">
    <text evidence="1">Belongs to the RMI1 family.</text>
</comment>
<accession>A0A0G4J8X8</accession>
<dbReference type="GO" id="GO:0016604">
    <property type="term" value="C:nuclear body"/>
    <property type="evidence" value="ECO:0007669"/>
    <property type="project" value="TreeGrafter"/>
</dbReference>
<evidence type="ECO:0000256" key="1">
    <source>
        <dbReference type="ARBA" id="ARBA00006395"/>
    </source>
</evidence>
<name>A0A0G4J8X8_PLABS</name>
<dbReference type="Pfam" id="PF08585">
    <property type="entry name" value="RMI1_N_C"/>
    <property type="match status" value="1"/>
</dbReference>
<dbReference type="EMBL" id="CDSF01000155">
    <property type="protein sequence ID" value="CEP03741.1"/>
    <property type="molecule type" value="Genomic_DNA"/>
</dbReference>
<geneLocation type="mitochondrion" evidence="5"/>
<dbReference type="EMBL" id="OVEO01000012">
    <property type="protein sequence ID" value="SPQ99700.1"/>
    <property type="molecule type" value="Genomic_DNA"/>
</dbReference>
<dbReference type="STRING" id="37360.A0A0G4J8X8"/>
<keyword evidence="5" id="KW-0496">Mitochondrion</keyword>
<dbReference type="GO" id="GO:0000712">
    <property type="term" value="P:resolution of meiotic recombination intermediates"/>
    <property type="evidence" value="ECO:0007669"/>
    <property type="project" value="TreeGrafter"/>
</dbReference>
<protein>
    <recommendedName>
        <fullName evidence="2">RecQ-mediated genome instability protein 1</fullName>
    </recommendedName>
</protein>
<dbReference type="Proteomes" id="UP000290189">
    <property type="component" value="Unassembled WGS sequence"/>
</dbReference>
<evidence type="ECO:0000259" key="3">
    <source>
        <dbReference type="Pfam" id="PF08585"/>
    </source>
</evidence>
<dbReference type="OrthoDB" id="341511at2759"/>
<dbReference type="Gene3D" id="2.40.50.770">
    <property type="entry name" value="RecQ-mediated genome instability protein Rmi1, C-terminal domain"/>
    <property type="match status" value="1"/>
</dbReference>
<evidence type="ECO:0000313" key="4">
    <source>
        <dbReference type="EMBL" id="CEP03741.1"/>
    </source>
</evidence>
<dbReference type="AlphaFoldDB" id="A0A0G4J8X8"/>
<keyword evidence="6" id="KW-1185">Reference proteome</keyword>
<dbReference type="InterPro" id="IPR013894">
    <property type="entry name" value="RMI1_OB"/>
</dbReference>
<reference evidence="5 7" key="2">
    <citation type="submission" date="2018-03" db="EMBL/GenBank/DDBJ databases">
        <authorList>
            <person name="Fogelqvist J."/>
        </authorList>
    </citation>
    <scope>NUCLEOTIDE SEQUENCE [LARGE SCALE GENOMIC DNA]</scope>
</reference>
<evidence type="ECO:0000313" key="5">
    <source>
        <dbReference type="EMBL" id="SPQ99700.1"/>
    </source>
</evidence>
<dbReference type="GO" id="GO:0031422">
    <property type="term" value="C:RecQ family helicase-topoisomerase III complex"/>
    <property type="evidence" value="ECO:0007669"/>
    <property type="project" value="TreeGrafter"/>
</dbReference>